<organism evidence="1 2">
    <name type="scientific">Rhizobium ruizarguesonis</name>
    <dbReference type="NCBI Taxonomy" id="2081791"/>
    <lineage>
        <taxon>Bacteria</taxon>
        <taxon>Pseudomonadati</taxon>
        <taxon>Pseudomonadota</taxon>
        <taxon>Alphaproteobacteria</taxon>
        <taxon>Hyphomicrobiales</taxon>
        <taxon>Rhizobiaceae</taxon>
        <taxon>Rhizobium/Agrobacterium group</taxon>
        <taxon>Rhizobium</taxon>
    </lineage>
</organism>
<keyword evidence="2" id="KW-1185">Reference proteome</keyword>
<dbReference type="RefSeq" id="WP_130658204.1">
    <property type="nucleotide sequence ID" value="NZ_SINW01000010.1"/>
</dbReference>
<dbReference type="EMBL" id="SIOX01000021">
    <property type="protein sequence ID" value="TAX63098.1"/>
    <property type="molecule type" value="Genomic_DNA"/>
</dbReference>
<proteinExistence type="predicted"/>
<gene>
    <name evidence="1" type="ORF">ELH98_39195</name>
</gene>
<protein>
    <submittedName>
        <fullName evidence="1">Uncharacterized protein</fullName>
    </submittedName>
</protein>
<evidence type="ECO:0000313" key="2">
    <source>
        <dbReference type="Proteomes" id="UP000291659"/>
    </source>
</evidence>
<comment type="caution">
    <text evidence="1">The sequence shown here is derived from an EMBL/GenBank/DDBJ whole genome shotgun (WGS) entry which is preliminary data.</text>
</comment>
<dbReference type="InterPro" id="IPR027417">
    <property type="entry name" value="P-loop_NTPase"/>
</dbReference>
<accession>A0ABY1WWB5</accession>
<reference evidence="1 2" key="1">
    <citation type="submission" date="2019-02" db="EMBL/GenBank/DDBJ databases">
        <title>The genomic architecture of introgression among sibling species of bacteria.</title>
        <authorList>
            <person name="Cavassim M.I.A."/>
            <person name="Moeskjaer S."/>
            <person name="Moslemi C."/>
            <person name="Fields B."/>
            <person name="Bachmann A."/>
            <person name="Vilhjalmsson B."/>
            <person name="Schierup M.H."/>
            <person name="Young J.P.W."/>
            <person name="Andersen S.U."/>
        </authorList>
    </citation>
    <scope>NUCLEOTIDE SEQUENCE [LARGE SCALE GENOMIC DNA]</scope>
    <source>
        <strain evidence="1 2">SM141A</strain>
    </source>
</reference>
<dbReference type="Gene3D" id="3.40.50.300">
    <property type="entry name" value="P-loop containing nucleotide triphosphate hydrolases"/>
    <property type="match status" value="1"/>
</dbReference>
<dbReference type="Proteomes" id="UP000291659">
    <property type="component" value="Unassembled WGS sequence"/>
</dbReference>
<name>A0ABY1WWB5_9HYPH</name>
<sequence>MEWWQLSGPAGYVSTVVDALIQHGVALAECPRPLSRGLVVAIAARAQRDHVVSSVQMSGMEIPISSSIVHHLARALGASGLSIGSVSDFLAHPDFSNTVFIVDGFQNDAMSQWSALIRALVYERRNARHENGPYLLLLTPPGLSNENLLRLAAGMPRHKQLGIVSASDTQAFAGALGLTGPSSLTGSVRLSTVIEIAAWSRDLIEAASQWSEAEQLAPATQIAALASRNAYPFPSWENGLVDLWGAAAVPHVAAAWAHGFEAEVPRRVWAAQVKAVLPSLDLIRRAIVSKYLRRLSGIASPQNPYLKRRGTHTKKITNPWDLEFYDLEILLAAVLAPDEINGLRALRATRNKLAHGISLAVDEIAALDSWWIKLTERFPPLVPGWQWPRTGQKLILTIGPPQAGKSTWAIGQDATVIASSDSTTSSLADLDRDARIRSALEKGTSVIIDDRHLFVDGRLDLVGLAPRDIDVEYVVLDRSIEDKVAGLETRAQAKVRKAHEQFQANLAHHLSGDGQINVIVRDLRSGS</sequence>
<evidence type="ECO:0000313" key="1">
    <source>
        <dbReference type="EMBL" id="TAX63098.1"/>
    </source>
</evidence>